<keyword evidence="4 6" id="KW-0472">Membrane</keyword>
<name>A0A9Q9MHR2_9ACTN</name>
<keyword evidence="3 6" id="KW-1133">Transmembrane helix</keyword>
<dbReference type="KEGG" id="daur:Daura_02220"/>
<evidence type="ECO:0000256" key="2">
    <source>
        <dbReference type="ARBA" id="ARBA00022692"/>
    </source>
</evidence>
<feature type="transmembrane region" description="Helical" evidence="6">
    <location>
        <begin position="37"/>
        <end position="55"/>
    </location>
</feature>
<reference evidence="8" key="1">
    <citation type="submission" date="2021-04" db="EMBL/GenBank/DDBJ databases">
        <title>Dactylosporangium aurantiacum NRRL B-8018 full assembly.</title>
        <authorList>
            <person name="Hartkoorn R.C."/>
            <person name="Beaudoing E."/>
            <person name="Hot D."/>
        </authorList>
    </citation>
    <scope>NUCLEOTIDE SEQUENCE</scope>
    <source>
        <strain evidence="8">NRRL B-8018</strain>
    </source>
</reference>
<dbReference type="EMBL" id="CP073767">
    <property type="protein sequence ID" value="UWZ55120.1"/>
    <property type="molecule type" value="Genomic_DNA"/>
</dbReference>
<protein>
    <recommendedName>
        <fullName evidence="7">O-antigen ligase-related domain-containing protein</fullName>
    </recommendedName>
</protein>
<feature type="transmembrane region" description="Helical" evidence="6">
    <location>
        <begin position="216"/>
        <end position="237"/>
    </location>
</feature>
<feature type="domain" description="O-antigen ligase-related" evidence="7">
    <location>
        <begin position="253"/>
        <end position="412"/>
    </location>
</feature>
<evidence type="ECO:0000256" key="1">
    <source>
        <dbReference type="ARBA" id="ARBA00004141"/>
    </source>
</evidence>
<comment type="subcellular location">
    <subcellularLocation>
        <location evidence="1">Membrane</location>
        <topology evidence="1">Multi-pass membrane protein</topology>
    </subcellularLocation>
</comment>
<dbReference type="InterPro" id="IPR007016">
    <property type="entry name" value="O-antigen_ligase-rel_domated"/>
</dbReference>
<evidence type="ECO:0000256" key="3">
    <source>
        <dbReference type="ARBA" id="ARBA00022989"/>
    </source>
</evidence>
<proteinExistence type="predicted"/>
<evidence type="ECO:0000256" key="6">
    <source>
        <dbReference type="SAM" id="Phobius"/>
    </source>
</evidence>
<feature type="transmembrane region" description="Helical" evidence="6">
    <location>
        <begin position="176"/>
        <end position="196"/>
    </location>
</feature>
<dbReference type="AlphaFoldDB" id="A0A9Q9MHR2"/>
<dbReference type="RefSeq" id="WP_052388075.1">
    <property type="nucleotide sequence ID" value="NZ_CP073767.1"/>
</dbReference>
<feature type="transmembrane region" description="Helical" evidence="6">
    <location>
        <begin position="269"/>
        <end position="286"/>
    </location>
</feature>
<keyword evidence="9" id="KW-1185">Reference proteome</keyword>
<feature type="compositionally biased region" description="Low complexity" evidence="5">
    <location>
        <begin position="498"/>
        <end position="510"/>
    </location>
</feature>
<feature type="transmembrane region" description="Helical" evidence="6">
    <location>
        <begin position="307"/>
        <end position="328"/>
    </location>
</feature>
<dbReference type="OrthoDB" id="5188969at2"/>
<dbReference type="GO" id="GO:0016020">
    <property type="term" value="C:membrane"/>
    <property type="evidence" value="ECO:0007669"/>
    <property type="project" value="UniProtKB-SubCell"/>
</dbReference>
<accession>A0A9Q9MHR2</accession>
<feature type="transmembrane region" description="Helical" evidence="6">
    <location>
        <begin position="84"/>
        <end position="105"/>
    </location>
</feature>
<gene>
    <name evidence="8" type="ORF">Daura_02220</name>
</gene>
<feature type="transmembrane region" description="Helical" evidence="6">
    <location>
        <begin position="147"/>
        <end position="164"/>
    </location>
</feature>
<keyword evidence="2 6" id="KW-0812">Transmembrane</keyword>
<organism evidence="8 9">
    <name type="scientific">Dactylosporangium aurantiacum</name>
    <dbReference type="NCBI Taxonomy" id="35754"/>
    <lineage>
        <taxon>Bacteria</taxon>
        <taxon>Bacillati</taxon>
        <taxon>Actinomycetota</taxon>
        <taxon>Actinomycetes</taxon>
        <taxon>Micromonosporales</taxon>
        <taxon>Micromonosporaceae</taxon>
        <taxon>Dactylosporangium</taxon>
    </lineage>
</organism>
<feature type="transmembrane region" description="Helical" evidence="6">
    <location>
        <begin position="404"/>
        <end position="423"/>
    </location>
</feature>
<feature type="transmembrane region" description="Helical" evidence="6">
    <location>
        <begin position="244"/>
        <end position="263"/>
    </location>
</feature>
<feature type="region of interest" description="Disordered" evidence="5">
    <location>
        <begin position="485"/>
        <end position="510"/>
    </location>
</feature>
<dbReference type="Pfam" id="PF04932">
    <property type="entry name" value="Wzy_C"/>
    <property type="match status" value="1"/>
</dbReference>
<dbReference type="Proteomes" id="UP001058003">
    <property type="component" value="Chromosome"/>
</dbReference>
<evidence type="ECO:0000256" key="4">
    <source>
        <dbReference type="ARBA" id="ARBA00023136"/>
    </source>
</evidence>
<evidence type="ECO:0000313" key="9">
    <source>
        <dbReference type="Proteomes" id="UP001058003"/>
    </source>
</evidence>
<feature type="transmembrane region" description="Helical" evidence="6">
    <location>
        <begin position="117"/>
        <end position="135"/>
    </location>
</feature>
<evidence type="ECO:0000259" key="7">
    <source>
        <dbReference type="Pfam" id="PF04932"/>
    </source>
</evidence>
<sequence>MTRRTAITAGSAAAAVLAVLAAVMEHGRTGSVSESAEAFAAAVIALGVVALAVSLPGITLRGAATGGLFTLAGILTWTSTQRPIVIWAVLFVEVVVFAVWGRPWLRTLRELPGLGGAWLGLSYWVFGVLGALFVLRAGHLTVAAQRLAYLGVFTLAVLAVVATTRRDRGRDLTVGMAAAILVGIGALLYFGAGSLFDELHAIPDSASARVMRNRFWGGPGLFYHPNSLAGLVVIAAVRVGFDRAFAAWQRVGVAVVSALVLSISDSRTGFVFAAAAAVVHAVVVLLPRAGHTGEEDLDRGRARWVAVAMPFVVLAAVFTVGGGSTFLFRDRFTPDGGDVTSGRTDTWRQVWVDWQHAGWAEKTFGDARTSRAVVHRDNDGAPKEGPRRDLNTDNAAVGAFRRGGVLGAIGFLIGLALLLWHALRGLWYAVVLRRPGVAQPALWFTVGAAAAVPTIMTEDWVIGGTNGAIWLVLLAGEVRARQRPEPAAVVPGQGSGGQARAAEGRQGASA</sequence>
<evidence type="ECO:0000313" key="8">
    <source>
        <dbReference type="EMBL" id="UWZ55120.1"/>
    </source>
</evidence>
<evidence type="ECO:0000256" key="5">
    <source>
        <dbReference type="SAM" id="MobiDB-lite"/>
    </source>
</evidence>